<comment type="cofactor">
    <cofactor evidence="1">
        <name>[4Fe-4S] cluster</name>
        <dbReference type="ChEBI" id="CHEBI:49883"/>
    </cofactor>
</comment>
<dbReference type="GO" id="GO:0051539">
    <property type="term" value="F:4 iron, 4 sulfur cluster binding"/>
    <property type="evidence" value="ECO:0007669"/>
    <property type="project" value="UniProtKB-KW"/>
</dbReference>
<dbReference type="Proteomes" id="UP000095727">
    <property type="component" value="Unassembled WGS sequence"/>
</dbReference>
<dbReference type="Gene3D" id="3.40.50.360">
    <property type="match status" value="1"/>
</dbReference>
<dbReference type="InterPro" id="IPR017896">
    <property type="entry name" value="4Fe4S_Fe-S-bd"/>
</dbReference>
<dbReference type="SUPFAM" id="SSF54862">
    <property type="entry name" value="4Fe-4S ferredoxins"/>
    <property type="match status" value="1"/>
</dbReference>
<keyword evidence="7" id="KW-0411">Iron-sulfur</keyword>
<evidence type="ECO:0000259" key="8">
    <source>
        <dbReference type="PROSITE" id="PS51379"/>
    </source>
</evidence>
<evidence type="ECO:0000256" key="1">
    <source>
        <dbReference type="ARBA" id="ARBA00001966"/>
    </source>
</evidence>
<evidence type="ECO:0000313" key="10">
    <source>
        <dbReference type="Proteomes" id="UP000095727"/>
    </source>
</evidence>
<dbReference type="RefSeq" id="WP_055156053.1">
    <property type="nucleotide sequence ID" value="NZ_CYXR01000006.1"/>
</dbReference>
<keyword evidence="6" id="KW-0408">Iron</keyword>
<reference evidence="9 10" key="1">
    <citation type="submission" date="2015-09" db="EMBL/GenBank/DDBJ databases">
        <authorList>
            <consortium name="Pathogen Informatics"/>
        </authorList>
    </citation>
    <scope>NUCLEOTIDE SEQUENCE [LARGE SCALE GENOMIC DNA]</scope>
    <source>
        <strain evidence="9 10">2789STDY5834962</strain>
    </source>
</reference>
<dbReference type="AlphaFoldDB" id="A0A173S5Q7"/>
<dbReference type="Pfam" id="PF13187">
    <property type="entry name" value="Fer4_9"/>
    <property type="match status" value="1"/>
</dbReference>
<organism evidence="9 10">
    <name type="scientific">Coprococcus comes</name>
    <dbReference type="NCBI Taxonomy" id="410072"/>
    <lineage>
        <taxon>Bacteria</taxon>
        <taxon>Bacillati</taxon>
        <taxon>Bacillota</taxon>
        <taxon>Clostridia</taxon>
        <taxon>Lachnospirales</taxon>
        <taxon>Lachnospiraceae</taxon>
        <taxon>Coprococcus</taxon>
    </lineage>
</organism>
<dbReference type="PROSITE" id="PS00198">
    <property type="entry name" value="4FE4S_FER_1"/>
    <property type="match status" value="2"/>
</dbReference>
<feature type="domain" description="4Fe-4S ferredoxin-type" evidence="8">
    <location>
        <begin position="179"/>
        <end position="207"/>
    </location>
</feature>
<accession>A0A173S5Q7</accession>
<feature type="domain" description="4Fe-4S ferredoxin-type" evidence="8">
    <location>
        <begin position="211"/>
        <end position="235"/>
    </location>
</feature>
<dbReference type="EMBL" id="CYXR01000006">
    <property type="protein sequence ID" value="CUM84658.1"/>
    <property type="molecule type" value="Genomic_DNA"/>
</dbReference>
<keyword evidence="5" id="KW-0479">Metal-binding</keyword>
<protein>
    <recommendedName>
        <fullName evidence="3">Ferredoxin</fullName>
    </recommendedName>
</protein>
<proteinExistence type="predicted"/>
<dbReference type="InterPro" id="IPR029039">
    <property type="entry name" value="Flavoprotein-like_sf"/>
</dbReference>
<dbReference type="InterPro" id="IPR050157">
    <property type="entry name" value="PSI_iron-sulfur_center"/>
</dbReference>
<evidence type="ECO:0000256" key="7">
    <source>
        <dbReference type="ARBA" id="ARBA00023014"/>
    </source>
</evidence>
<evidence type="ECO:0000256" key="3">
    <source>
        <dbReference type="ARBA" id="ARBA00013529"/>
    </source>
</evidence>
<evidence type="ECO:0000256" key="2">
    <source>
        <dbReference type="ARBA" id="ARBA00003532"/>
    </source>
</evidence>
<keyword evidence="4" id="KW-0004">4Fe-4S</keyword>
<evidence type="ECO:0000256" key="4">
    <source>
        <dbReference type="ARBA" id="ARBA00022485"/>
    </source>
</evidence>
<comment type="function">
    <text evidence="2">Ferredoxins are iron-sulfur proteins that transfer electrons in a wide variety of metabolic reactions.</text>
</comment>
<dbReference type="Gene3D" id="3.30.70.20">
    <property type="match status" value="1"/>
</dbReference>
<dbReference type="InterPro" id="IPR017900">
    <property type="entry name" value="4Fe4S_Fe_S_CS"/>
</dbReference>
<gene>
    <name evidence="9" type="ORF">ERS852574_01087</name>
</gene>
<evidence type="ECO:0000256" key="5">
    <source>
        <dbReference type="ARBA" id="ARBA00022723"/>
    </source>
</evidence>
<dbReference type="PANTHER" id="PTHR24960:SF79">
    <property type="entry name" value="PHOTOSYSTEM I IRON-SULFUR CENTER"/>
    <property type="match status" value="1"/>
</dbReference>
<evidence type="ECO:0000313" key="9">
    <source>
        <dbReference type="EMBL" id="CUM84658.1"/>
    </source>
</evidence>
<sequence>MKTYPVVEITFSPTGGTKKVADLISCYLGNITNTVNLIRHDVSFSDVTVPSDSLAVIAAPVFEGVIPDIAIERMKEIQGNHANCVVIAVYGNRAYDDGLIQLKDTAELCGFNVIASVAAVAEHSIMRQFGSGRPDEEDSKELKKFAEEILEKLSSDKELSTDYFVPGSHEYKRLGNLSVVPKANASCTGCGKCAEACPTGAINKNNIRTGDSSKCISCMGCIAACPKGIRKLNPVFLAAASLKMKNLLSGRKPNEIFL</sequence>
<evidence type="ECO:0000256" key="6">
    <source>
        <dbReference type="ARBA" id="ARBA00023004"/>
    </source>
</evidence>
<dbReference type="PROSITE" id="PS51379">
    <property type="entry name" value="4FE4S_FER_2"/>
    <property type="match status" value="2"/>
</dbReference>
<name>A0A173S5Q7_9FIRM</name>
<dbReference type="GO" id="GO:0046872">
    <property type="term" value="F:metal ion binding"/>
    <property type="evidence" value="ECO:0007669"/>
    <property type="project" value="UniProtKB-KW"/>
</dbReference>
<dbReference type="SUPFAM" id="SSF52218">
    <property type="entry name" value="Flavoproteins"/>
    <property type="match status" value="1"/>
</dbReference>
<dbReference type="PANTHER" id="PTHR24960">
    <property type="entry name" value="PHOTOSYSTEM I IRON-SULFUR CENTER-RELATED"/>
    <property type="match status" value="1"/>
</dbReference>